<evidence type="ECO:0000256" key="7">
    <source>
        <dbReference type="ARBA" id="ARBA00022741"/>
    </source>
</evidence>
<evidence type="ECO:0000313" key="18">
    <source>
        <dbReference type="EMBL" id="EEV17107.1"/>
    </source>
</evidence>
<comment type="subcellular location">
    <subcellularLocation>
        <location evidence="2 16">Cell membrane</location>
    </subcellularLocation>
    <subcellularLocation>
        <location evidence="1">Endomembrane system</location>
        <topology evidence="1">Multi-pass membrane protein</topology>
    </subcellularLocation>
</comment>
<dbReference type="OrthoDB" id="2490525at2"/>
<dbReference type="Gene3D" id="2.70.150.10">
    <property type="entry name" value="Calcium-transporting ATPase, cytoplasmic transduction domain A"/>
    <property type="match status" value="1"/>
</dbReference>
<dbReference type="Pfam" id="PF00403">
    <property type="entry name" value="HMA"/>
    <property type="match status" value="1"/>
</dbReference>
<dbReference type="InterPro" id="IPR036412">
    <property type="entry name" value="HAD-like_sf"/>
</dbReference>
<dbReference type="SUPFAM" id="SSF81653">
    <property type="entry name" value="Calcium ATPase, transduction domain A"/>
    <property type="match status" value="1"/>
</dbReference>
<evidence type="ECO:0000256" key="2">
    <source>
        <dbReference type="ARBA" id="ARBA00004236"/>
    </source>
</evidence>
<dbReference type="GO" id="GO:0055070">
    <property type="term" value="P:copper ion homeostasis"/>
    <property type="evidence" value="ECO:0007669"/>
    <property type="project" value="TreeGrafter"/>
</dbReference>
<dbReference type="InterPro" id="IPR008250">
    <property type="entry name" value="ATPase_P-typ_transduc_dom_A_sf"/>
</dbReference>
<dbReference type="Gene3D" id="3.30.70.100">
    <property type="match status" value="1"/>
</dbReference>
<dbReference type="CDD" id="cd00371">
    <property type="entry name" value="HMA"/>
    <property type="match status" value="1"/>
</dbReference>
<dbReference type="Pfam" id="PF00122">
    <property type="entry name" value="E1-E2_ATPase"/>
    <property type="match status" value="1"/>
</dbReference>
<dbReference type="SFLD" id="SFLDF00027">
    <property type="entry name" value="p-type_atpase"/>
    <property type="match status" value="1"/>
</dbReference>
<keyword evidence="8 16" id="KW-0067">ATP-binding</keyword>
<feature type="transmembrane region" description="Helical" evidence="16">
    <location>
        <begin position="334"/>
        <end position="356"/>
    </location>
</feature>
<dbReference type="InterPro" id="IPR023214">
    <property type="entry name" value="HAD_sf"/>
</dbReference>
<dbReference type="NCBIfam" id="TIGR01494">
    <property type="entry name" value="ATPase_P-type"/>
    <property type="match status" value="1"/>
</dbReference>
<evidence type="ECO:0000256" key="16">
    <source>
        <dbReference type="RuleBase" id="RU362081"/>
    </source>
</evidence>
<dbReference type="PRINTS" id="PR00943">
    <property type="entry name" value="CUATPASE"/>
</dbReference>
<dbReference type="SFLD" id="SFLDG00002">
    <property type="entry name" value="C1.7:_P-type_atpase_like"/>
    <property type="match status" value="1"/>
</dbReference>
<feature type="transmembrane region" description="Helical" evidence="16">
    <location>
        <begin position="362"/>
        <end position="391"/>
    </location>
</feature>
<reference evidence="18 19" key="1">
    <citation type="submission" date="2009-07" db="EMBL/GenBank/DDBJ databases">
        <authorList>
            <person name="Madupu R."/>
            <person name="Sebastian Y."/>
            <person name="Durkin A.S."/>
            <person name="Torralba M."/>
            <person name="Methe B."/>
            <person name="Sutton G.G."/>
            <person name="Strausberg R.L."/>
            <person name="Nelson K.E."/>
        </authorList>
    </citation>
    <scope>NUCLEOTIDE SEQUENCE [LARGE SCALE GENOMIC DNA]</scope>
    <source>
        <strain evidence="18 19">RM3268</strain>
    </source>
</reference>
<dbReference type="GO" id="GO:0016887">
    <property type="term" value="F:ATP hydrolysis activity"/>
    <property type="evidence" value="ECO:0007669"/>
    <property type="project" value="InterPro"/>
</dbReference>
<dbReference type="NCBIfam" id="TIGR01511">
    <property type="entry name" value="ATPase-IB1_Cu"/>
    <property type="match status" value="1"/>
</dbReference>
<gene>
    <name evidence="18" type="ORF">CAMGR0001_1402</name>
</gene>
<evidence type="ECO:0000256" key="3">
    <source>
        <dbReference type="ARBA" id="ARBA00006024"/>
    </source>
</evidence>
<keyword evidence="7 16" id="KW-0547">Nucleotide-binding</keyword>
<keyword evidence="11 16" id="KW-0472">Membrane</keyword>
<dbReference type="PRINTS" id="PR00119">
    <property type="entry name" value="CATATPASE"/>
</dbReference>
<dbReference type="SUPFAM" id="SSF55008">
    <property type="entry name" value="HMA, heavy metal-associated domain"/>
    <property type="match status" value="1"/>
</dbReference>
<keyword evidence="5 16" id="KW-0812">Transmembrane</keyword>
<keyword evidence="19" id="KW-1185">Reference proteome</keyword>
<dbReference type="GO" id="GO:0005507">
    <property type="term" value="F:copper ion binding"/>
    <property type="evidence" value="ECO:0007669"/>
    <property type="project" value="TreeGrafter"/>
</dbReference>
<dbReference type="InterPro" id="IPR006121">
    <property type="entry name" value="HMA_dom"/>
</dbReference>
<keyword evidence="18" id="KW-0378">Hydrolase</keyword>
<dbReference type="NCBIfam" id="TIGR01525">
    <property type="entry name" value="ATPase-IB_hvy"/>
    <property type="match status" value="1"/>
</dbReference>
<feature type="transmembrane region" description="Helical" evidence="16">
    <location>
        <begin position="181"/>
        <end position="199"/>
    </location>
</feature>
<feature type="transmembrane region" description="Helical" evidence="16">
    <location>
        <begin position="699"/>
        <end position="718"/>
    </location>
</feature>
<evidence type="ECO:0000256" key="15">
    <source>
        <dbReference type="ARBA" id="ARBA00047424"/>
    </source>
</evidence>
<dbReference type="eggNOG" id="COG2217">
    <property type="taxonomic scope" value="Bacteria"/>
</dbReference>
<evidence type="ECO:0000256" key="14">
    <source>
        <dbReference type="ARBA" id="ARBA00040690"/>
    </source>
</evidence>
<dbReference type="SUPFAM" id="SSF56784">
    <property type="entry name" value="HAD-like"/>
    <property type="match status" value="1"/>
</dbReference>
<dbReference type="InterPro" id="IPR059000">
    <property type="entry name" value="ATPase_P-type_domA"/>
</dbReference>
<evidence type="ECO:0000256" key="13">
    <source>
        <dbReference type="ARBA" id="ARBA00038904"/>
    </source>
</evidence>
<keyword evidence="4" id="KW-0597">Phosphoprotein</keyword>
<evidence type="ECO:0000256" key="5">
    <source>
        <dbReference type="ARBA" id="ARBA00022692"/>
    </source>
</evidence>
<evidence type="ECO:0000256" key="1">
    <source>
        <dbReference type="ARBA" id="ARBA00004127"/>
    </source>
</evidence>
<dbReference type="CDD" id="cd02094">
    <property type="entry name" value="P-type_ATPase_Cu-like"/>
    <property type="match status" value="1"/>
</dbReference>
<keyword evidence="16" id="KW-1003">Cell membrane</keyword>
<comment type="caution">
    <text evidence="18">The sequence shown here is derived from an EMBL/GenBank/DDBJ whole genome shotgun (WGS) entry which is preliminary data.</text>
</comment>
<evidence type="ECO:0000256" key="4">
    <source>
        <dbReference type="ARBA" id="ARBA00022553"/>
    </source>
</evidence>
<name>C8PJK2_9BACT</name>
<dbReference type="GO" id="GO:0012505">
    <property type="term" value="C:endomembrane system"/>
    <property type="evidence" value="ECO:0007669"/>
    <property type="project" value="UniProtKB-SubCell"/>
</dbReference>
<dbReference type="Pfam" id="PF00702">
    <property type="entry name" value="Hydrolase"/>
    <property type="match status" value="1"/>
</dbReference>
<protein>
    <recommendedName>
        <fullName evidence="14">Copper-transporting ATPase</fullName>
        <ecNumber evidence="13">7.2.2.9</ecNumber>
    </recommendedName>
</protein>
<dbReference type="AlphaFoldDB" id="C8PJK2"/>
<dbReference type="PROSITE" id="PS50846">
    <property type="entry name" value="HMA_2"/>
    <property type="match status" value="1"/>
</dbReference>
<dbReference type="GO" id="GO:0005886">
    <property type="term" value="C:plasma membrane"/>
    <property type="evidence" value="ECO:0007669"/>
    <property type="project" value="UniProtKB-SubCell"/>
</dbReference>
<evidence type="ECO:0000256" key="11">
    <source>
        <dbReference type="ARBA" id="ARBA00023136"/>
    </source>
</evidence>
<dbReference type="RefSeq" id="WP_005872088.1">
    <property type="nucleotide sequence ID" value="NZ_ACYG01000027.1"/>
</dbReference>
<dbReference type="InterPro" id="IPR001757">
    <property type="entry name" value="P_typ_ATPase"/>
</dbReference>
<dbReference type="EC" id="7.2.2.9" evidence="13"/>
<evidence type="ECO:0000256" key="9">
    <source>
        <dbReference type="ARBA" id="ARBA00022967"/>
    </source>
</evidence>
<evidence type="ECO:0000256" key="6">
    <source>
        <dbReference type="ARBA" id="ARBA00022723"/>
    </source>
</evidence>
<keyword evidence="10 16" id="KW-1133">Transmembrane helix</keyword>
<dbReference type="PANTHER" id="PTHR43520">
    <property type="entry name" value="ATP7, ISOFORM B"/>
    <property type="match status" value="1"/>
</dbReference>
<feature type="transmembrane region" description="Helical" evidence="16">
    <location>
        <begin position="85"/>
        <end position="104"/>
    </location>
</feature>
<dbReference type="InterPro" id="IPR036163">
    <property type="entry name" value="HMA_dom_sf"/>
</dbReference>
<comment type="similarity">
    <text evidence="3 16">Belongs to the cation transport ATPase (P-type) (TC 3.A.3) family. Type IB subfamily.</text>
</comment>
<evidence type="ECO:0000256" key="10">
    <source>
        <dbReference type="ARBA" id="ARBA00022989"/>
    </source>
</evidence>
<evidence type="ECO:0000259" key="17">
    <source>
        <dbReference type="PROSITE" id="PS50846"/>
    </source>
</evidence>
<feature type="transmembrane region" description="Helical" evidence="16">
    <location>
        <begin position="110"/>
        <end position="128"/>
    </location>
</feature>
<dbReference type="Gene3D" id="3.40.50.1000">
    <property type="entry name" value="HAD superfamily/HAD-like"/>
    <property type="match status" value="1"/>
</dbReference>
<proteinExistence type="inferred from homology"/>
<dbReference type="InterPro" id="IPR023299">
    <property type="entry name" value="ATPase_P-typ_cyto_dom_N"/>
</dbReference>
<comment type="function">
    <text evidence="12">Probably involved in copper export.</text>
</comment>
<dbReference type="GO" id="GO:0043682">
    <property type="term" value="F:P-type divalent copper transporter activity"/>
    <property type="evidence" value="ECO:0007669"/>
    <property type="project" value="UniProtKB-EC"/>
</dbReference>
<keyword evidence="9" id="KW-1278">Translocase</keyword>
<keyword evidence="6 16" id="KW-0479">Metal-binding</keyword>
<feature type="domain" description="HMA" evidence="17">
    <location>
        <begin position="3"/>
        <end position="68"/>
    </location>
</feature>
<dbReference type="SFLD" id="SFLDS00003">
    <property type="entry name" value="Haloacid_Dehalogenase"/>
    <property type="match status" value="1"/>
</dbReference>
<feature type="transmembrane region" description="Helical" evidence="16">
    <location>
        <begin position="671"/>
        <end position="693"/>
    </location>
</feature>
<accession>C8PJK2</accession>
<dbReference type="PROSITE" id="PS01229">
    <property type="entry name" value="COF_2"/>
    <property type="match status" value="1"/>
</dbReference>
<dbReference type="Gene3D" id="3.40.1110.10">
    <property type="entry name" value="Calcium-transporting ATPase, cytoplasmic domain N"/>
    <property type="match status" value="1"/>
</dbReference>
<dbReference type="PANTHER" id="PTHR43520:SF8">
    <property type="entry name" value="P-TYPE CU(+) TRANSPORTER"/>
    <property type="match status" value="1"/>
</dbReference>
<dbReference type="Proteomes" id="UP000005709">
    <property type="component" value="Unassembled WGS sequence"/>
</dbReference>
<dbReference type="InterPro" id="IPR044492">
    <property type="entry name" value="P_typ_ATPase_HD_dom"/>
</dbReference>
<evidence type="ECO:0000256" key="8">
    <source>
        <dbReference type="ARBA" id="ARBA00022840"/>
    </source>
</evidence>
<dbReference type="InterPro" id="IPR023298">
    <property type="entry name" value="ATPase_P-typ_TM_dom_sf"/>
</dbReference>
<dbReference type="SUPFAM" id="SSF81665">
    <property type="entry name" value="Calcium ATPase, transmembrane domain M"/>
    <property type="match status" value="1"/>
</dbReference>
<evidence type="ECO:0000256" key="12">
    <source>
        <dbReference type="ARBA" id="ARBA00037143"/>
    </source>
</evidence>
<dbReference type="GO" id="GO:0005524">
    <property type="term" value="F:ATP binding"/>
    <property type="evidence" value="ECO:0007669"/>
    <property type="project" value="UniProtKB-UniRule"/>
</dbReference>
<dbReference type="EMBL" id="ACYG01000027">
    <property type="protein sequence ID" value="EEV17107.1"/>
    <property type="molecule type" value="Genomic_DNA"/>
</dbReference>
<evidence type="ECO:0000313" key="19">
    <source>
        <dbReference type="Proteomes" id="UP000005709"/>
    </source>
</evidence>
<dbReference type="STRING" id="824.CGRAC_0813"/>
<organism evidence="18 19">
    <name type="scientific">Campylobacter gracilis RM3268</name>
    <dbReference type="NCBI Taxonomy" id="553220"/>
    <lineage>
        <taxon>Bacteria</taxon>
        <taxon>Pseudomonadati</taxon>
        <taxon>Campylobacterota</taxon>
        <taxon>Epsilonproteobacteria</taxon>
        <taxon>Campylobacterales</taxon>
        <taxon>Campylobacteraceae</taxon>
        <taxon>Campylobacter</taxon>
    </lineage>
</organism>
<sequence>MSSKITLNIVGMSCVNCSNAIERVSRKIEGVQEAHVNFANGSGEFVLADPALEETLKAKIKKLGYDIAVDYEDLERKKRSNLKAALFRLILALVLAAAVMAVEMSGFLSFVPKALLCAAMACVSLFYCGKNFFYHAYGSLKNRSFDMNVLVAMGSFFAFAYSLTAAAWVYTHGAQNEFTNLYFSSASMIIAFISLGKYLEERSKMKANDYIKGLIDLSPKTALLIKDDGTIAEVRAEALKPGDKVLVKNGSRIPCDGLIVEGGAQIDASLISGESLAVYKSVGDEVNAGCVSTDGVIYVKVTKFPHQTLLAEIKNLLNEAGNKKMPIARFADKISNIFVPAVILIALVSFIAWMALDGRLSYAASAAICVLIISCPCALGLATPIAIVCAISNAAKAGILIKNPEILEILKDADVAVFDKTGTLSKGEISVSFSDLSAQDLYALASAQKLSEHPISKAIVKFAELKFGEISKFNGEFESVAGKGIVAKNPTGEILCGSAGFLHERGVDTGVEVEAEELLDKGFGVVYCAIGGSYAGFIAFSDEIRAEARDVVQALQKSGVKTVMLTGDNAKTANFVARNLGIDEVRSGVLPSGKYEFIKSLTDEGKRVLFVGDGVNDAPSLKAASIGIAMNGGSDVAKGAGDAIFIKNDLTGVLYLFRLSGAAMRTIKQNLFWALFYNAVCIPIAAGALYPALGVLLKPMYGAAAMCFSSVTVVLNSIRLKFAKF</sequence>
<comment type="catalytic activity">
    <reaction evidence="15">
        <text>Cu(2+)(in) + ATP + H2O = Cu(2+)(out) + ADP + phosphate + H(+)</text>
        <dbReference type="Rhea" id="RHEA:10376"/>
        <dbReference type="ChEBI" id="CHEBI:15377"/>
        <dbReference type="ChEBI" id="CHEBI:15378"/>
        <dbReference type="ChEBI" id="CHEBI:29036"/>
        <dbReference type="ChEBI" id="CHEBI:30616"/>
        <dbReference type="ChEBI" id="CHEBI:43474"/>
        <dbReference type="ChEBI" id="CHEBI:456216"/>
        <dbReference type="EC" id="7.2.2.9"/>
    </reaction>
</comment>
<dbReference type="InterPro" id="IPR027256">
    <property type="entry name" value="P-typ_ATPase_IB"/>
</dbReference>
<feature type="transmembrane region" description="Helical" evidence="16">
    <location>
        <begin position="149"/>
        <end position="169"/>
    </location>
</feature>